<comment type="caution">
    <text evidence="3">The sequence shown here is derived from an EMBL/GenBank/DDBJ whole genome shotgun (WGS) entry which is preliminary data.</text>
</comment>
<keyword evidence="4" id="KW-1185">Reference proteome</keyword>
<feature type="domain" description="Cytochrome c assembly protein" evidence="2">
    <location>
        <begin position="49"/>
        <end position="265"/>
    </location>
</feature>
<feature type="transmembrane region" description="Helical" evidence="1">
    <location>
        <begin position="6"/>
        <end position="25"/>
    </location>
</feature>
<evidence type="ECO:0000313" key="4">
    <source>
        <dbReference type="Proteomes" id="UP000433788"/>
    </source>
</evidence>
<evidence type="ECO:0000313" key="3">
    <source>
        <dbReference type="EMBL" id="MRH78767.1"/>
    </source>
</evidence>
<feature type="transmembrane region" description="Helical" evidence="1">
    <location>
        <begin position="178"/>
        <end position="201"/>
    </location>
</feature>
<evidence type="ECO:0000259" key="2">
    <source>
        <dbReference type="Pfam" id="PF01578"/>
    </source>
</evidence>
<evidence type="ECO:0000256" key="1">
    <source>
        <dbReference type="SAM" id="Phobius"/>
    </source>
</evidence>
<feature type="transmembrane region" description="Helical" evidence="1">
    <location>
        <begin position="63"/>
        <end position="84"/>
    </location>
</feature>
<gene>
    <name evidence="3" type="ORF">GH984_08615</name>
</gene>
<dbReference type="RefSeq" id="WP_153719795.1">
    <property type="nucleotide sequence ID" value="NZ_WJPP01000004.1"/>
</dbReference>
<dbReference type="Proteomes" id="UP000433788">
    <property type="component" value="Unassembled WGS sequence"/>
</dbReference>
<dbReference type="GO" id="GO:0017004">
    <property type="term" value="P:cytochrome complex assembly"/>
    <property type="evidence" value="ECO:0007669"/>
    <property type="project" value="InterPro"/>
</dbReference>
<feature type="transmembrane region" description="Helical" evidence="1">
    <location>
        <begin position="37"/>
        <end position="57"/>
    </location>
</feature>
<dbReference type="InterPro" id="IPR002541">
    <property type="entry name" value="Cyt_c_assembly"/>
</dbReference>
<keyword evidence="1" id="KW-0472">Membrane</keyword>
<dbReference type="GO" id="GO:0020037">
    <property type="term" value="F:heme binding"/>
    <property type="evidence" value="ECO:0007669"/>
    <property type="project" value="InterPro"/>
</dbReference>
<feature type="transmembrane region" description="Helical" evidence="1">
    <location>
        <begin position="91"/>
        <end position="111"/>
    </location>
</feature>
<keyword evidence="1" id="KW-0812">Transmembrane</keyword>
<dbReference type="EMBL" id="WJPP01000004">
    <property type="protein sequence ID" value="MRH78767.1"/>
    <property type="molecule type" value="Genomic_DNA"/>
</dbReference>
<dbReference type="AlphaFoldDB" id="A0A6N7QWS0"/>
<dbReference type="InterPro" id="IPR052372">
    <property type="entry name" value="YpjD/HemX"/>
</dbReference>
<reference evidence="3 4" key="1">
    <citation type="submission" date="2019-11" db="EMBL/GenBank/DDBJ databases">
        <authorList>
            <person name="Zhang X.Y."/>
        </authorList>
    </citation>
    <scope>NUCLEOTIDE SEQUENCE [LARGE SCALE GENOMIC DNA]</scope>
    <source>
        <strain evidence="3 4">C176</strain>
    </source>
</reference>
<feature type="transmembrane region" description="Helical" evidence="1">
    <location>
        <begin position="213"/>
        <end position="233"/>
    </location>
</feature>
<sequence>MNQIVALPIAVILYNAALIALVVGFRGLMPMRRAEHLAILLAVPASLIHAVLVWQNLYTAAGINLAVVNAASLVGWLTGITLLIASLRQPVISLGVVIFPLAALTLALASLSAPSTQALVPIGAAVDIHVISSVLAYSIFALASAQALLLAWQDHALRRRHPGGLLGVLPPLQVMEALLFQLLIVGFILLSFALLTGWLFVDNLLAQDLVHKTVISGLAWIVFAAVLVGRYFAGWRGRTAVRGTLGGFLLLALAYFGSKVVLELILGR</sequence>
<keyword evidence="3" id="KW-0378">Hydrolase</keyword>
<dbReference type="GO" id="GO:0016787">
    <property type="term" value="F:hydrolase activity"/>
    <property type="evidence" value="ECO:0007669"/>
    <property type="project" value="UniProtKB-KW"/>
</dbReference>
<dbReference type="PANTHER" id="PTHR38034">
    <property type="entry name" value="INNER MEMBRANE PROTEIN YPJD"/>
    <property type="match status" value="1"/>
</dbReference>
<proteinExistence type="predicted"/>
<dbReference type="GO" id="GO:0005886">
    <property type="term" value="C:plasma membrane"/>
    <property type="evidence" value="ECO:0007669"/>
    <property type="project" value="TreeGrafter"/>
</dbReference>
<accession>A0A6N7QWS0</accession>
<feature type="transmembrane region" description="Helical" evidence="1">
    <location>
        <begin position="131"/>
        <end position="152"/>
    </location>
</feature>
<feature type="transmembrane region" description="Helical" evidence="1">
    <location>
        <begin position="245"/>
        <end position="266"/>
    </location>
</feature>
<organism evidence="3 4">
    <name type="scientific">Spiribacter salilacus</name>
    <dbReference type="NCBI Taxonomy" id="2664894"/>
    <lineage>
        <taxon>Bacteria</taxon>
        <taxon>Pseudomonadati</taxon>
        <taxon>Pseudomonadota</taxon>
        <taxon>Gammaproteobacteria</taxon>
        <taxon>Chromatiales</taxon>
        <taxon>Ectothiorhodospiraceae</taxon>
        <taxon>Spiribacter</taxon>
    </lineage>
</organism>
<name>A0A6N7QWS0_9GAMM</name>
<protein>
    <submittedName>
        <fullName evidence="3">Phosphohydrolase</fullName>
    </submittedName>
</protein>
<dbReference type="PANTHER" id="PTHR38034:SF1">
    <property type="entry name" value="INNER MEMBRANE PROTEIN YPJD"/>
    <property type="match status" value="1"/>
</dbReference>
<keyword evidence="1" id="KW-1133">Transmembrane helix</keyword>
<dbReference type="Pfam" id="PF01578">
    <property type="entry name" value="Cytochrom_C_asm"/>
    <property type="match status" value="1"/>
</dbReference>